<evidence type="ECO:0000256" key="2">
    <source>
        <dbReference type="ARBA" id="ARBA00005801"/>
    </source>
</evidence>
<feature type="domain" description="Prepilin type IV endopeptidase peptidase" evidence="20">
    <location>
        <begin position="131"/>
        <end position="239"/>
    </location>
</feature>
<feature type="transmembrane region" description="Helical" evidence="19">
    <location>
        <begin position="178"/>
        <end position="199"/>
    </location>
</feature>
<evidence type="ECO:0000256" key="6">
    <source>
        <dbReference type="ARBA" id="ARBA00022670"/>
    </source>
</evidence>
<keyword evidence="7 18" id="KW-0808">Transferase</keyword>
<dbReference type="RefSeq" id="WP_106890101.1">
    <property type="nucleotide sequence ID" value="NZ_CP027860.1"/>
</dbReference>
<dbReference type="GO" id="GO:0004190">
    <property type="term" value="F:aspartic-type endopeptidase activity"/>
    <property type="evidence" value="ECO:0007669"/>
    <property type="project" value="UniProtKB-EC"/>
</dbReference>
<keyword evidence="8" id="KW-0949">S-adenosyl-L-methionine</keyword>
<keyword evidence="6 18" id="KW-0645">Protease</keyword>
<dbReference type="InterPro" id="IPR000045">
    <property type="entry name" value="Prepilin_IV_endopep_pep"/>
</dbReference>
<evidence type="ECO:0000313" key="23">
    <source>
        <dbReference type="Proteomes" id="UP000241074"/>
    </source>
</evidence>
<dbReference type="AlphaFoldDB" id="A0A2P1PMW0"/>
<feature type="transmembrane region" description="Helical" evidence="19">
    <location>
        <begin position="125"/>
        <end position="143"/>
    </location>
</feature>
<dbReference type="Proteomes" id="UP000241074">
    <property type="component" value="Chromosome"/>
</dbReference>
<evidence type="ECO:0000256" key="1">
    <source>
        <dbReference type="ARBA" id="ARBA00004429"/>
    </source>
</evidence>
<evidence type="ECO:0000256" key="8">
    <source>
        <dbReference type="ARBA" id="ARBA00022691"/>
    </source>
</evidence>
<dbReference type="InterPro" id="IPR014032">
    <property type="entry name" value="Peptidase_A24A_bac"/>
</dbReference>
<evidence type="ECO:0000256" key="18">
    <source>
        <dbReference type="RuleBase" id="RU003794"/>
    </source>
</evidence>
<keyword evidence="12 19" id="KW-0472">Membrane</keyword>
<evidence type="ECO:0000256" key="19">
    <source>
        <dbReference type="SAM" id="Phobius"/>
    </source>
</evidence>
<dbReference type="InterPro" id="IPR050882">
    <property type="entry name" value="Prepilin_peptidase/N-MTase"/>
</dbReference>
<evidence type="ECO:0000256" key="10">
    <source>
        <dbReference type="ARBA" id="ARBA00022801"/>
    </source>
</evidence>
<dbReference type="KEGG" id="xba:C7S18_02715"/>
<accession>A0A2P1PMW0</accession>
<dbReference type="EC" id="2.1.1.-" evidence="18"/>
<dbReference type="Gene3D" id="1.20.120.1220">
    <property type="match status" value="1"/>
</dbReference>
<name>A0A2P1PMW0_9GAMM</name>
<dbReference type="OrthoDB" id="9789291at2"/>
<comment type="similarity">
    <text evidence="2 17">Belongs to the peptidase A24 family.</text>
</comment>
<keyword evidence="3" id="KW-1003">Cell membrane</keyword>
<dbReference type="GO" id="GO:0005886">
    <property type="term" value="C:plasma membrane"/>
    <property type="evidence" value="ECO:0007669"/>
    <property type="project" value="UniProtKB-SubCell"/>
</dbReference>
<dbReference type="Pfam" id="PF06750">
    <property type="entry name" value="A24_N_bact"/>
    <property type="match status" value="1"/>
</dbReference>
<dbReference type="EC" id="3.4.23.43" evidence="15 18"/>
<protein>
    <recommendedName>
        <fullName evidence="16 18">Prepilin leader peptidase/N-methyltransferase</fullName>
        <ecNumber evidence="18">2.1.1.-</ecNumber>
        <ecNumber evidence="15 18">3.4.23.43</ecNumber>
    </recommendedName>
</protein>
<evidence type="ECO:0000256" key="3">
    <source>
        <dbReference type="ARBA" id="ARBA00022475"/>
    </source>
</evidence>
<dbReference type="PRINTS" id="PR00864">
    <property type="entry name" value="PREPILNPTASE"/>
</dbReference>
<comment type="subcellular location">
    <subcellularLocation>
        <location evidence="1">Cell inner membrane</location>
        <topology evidence="1">Multi-pass membrane protein</topology>
    </subcellularLocation>
    <subcellularLocation>
        <location evidence="18">Cell membrane</location>
        <topology evidence="18">Multi-pass membrane protein</topology>
    </subcellularLocation>
</comment>
<feature type="transmembrane region" description="Helical" evidence="19">
    <location>
        <begin position="155"/>
        <end position="172"/>
    </location>
</feature>
<keyword evidence="4" id="KW-0997">Cell inner membrane</keyword>
<evidence type="ECO:0000256" key="16">
    <source>
        <dbReference type="ARBA" id="ARBA00071870"/>
    </source>
</evidence>
<evidence type="ECO:0000259" key="20">
    <source>
        <dbReference type="Pfam" id="PF01478"/>
    </source>
</evidence>
<dbReference type="Pfam" id="PF01478">
    <property type="entry name" value="Peptidase_A24"/>
    <property type="match status" value="1"/>
</dbReference>
<dbReference type="FunFam" id="1.20.120.1220:FF:000001">
    <property type="entry name" value="Type 4 prepilin-like proteins leader peptide-processing enzyme"/>
    <property type="match status" value="1"/>
</dbReference>
<evidence type="ECO:0000256" key="14">
    <source>
        <dbReference type="ARBA" id="ARBA00050401"/>
    </source>
</evidence>
<dbReference type="PANTHER" id="PTHR30487:SF0">
    <property type="entry name" value="PREPILIN LEADER PEPTIDASE_N-METHYLTRANSFERASE-RELATED"/>
    <property type="match status" value="1"/>
</dbReference>
<evidence type="ECO:0000256" key="11">
    <source>
        <dbReference type="ARBA" id="ARBA00022989"/>
    </source>
</evidence>
<dbReference type="PANTHER" id="PTHR30487">
    <property type="entry name" value="TYPE 4 PREPILIN-LIKE PROTEINS LEADER PEPTIDE-PROCESSING ENZYME"/>
    <property type="match status" value="1"/>
</dbReference>
<keyword evidence="23" id="KW-1185">Reference proteome</keyword>
<comment type="catalytic activity">
    <reaction evidence="14 18">
        <text>Typically cleaves a -Gly-|-Phe- bond to release an N-terminal, basic peptide of 5-8 residues from type IV prepilin, and then N-methylates the new N-terminal amino group, the methyl donor being S-adenosyl-L-methionine.</text>
        <dbReference type="EC" id="3.4.23.43"/>
    </reaction>
</comment>
<keyword evidence="13 18" id="KW-0511">Multifunctional enzyme</keyword>
<evidence type="ECO:0000256" key="13">
    <source>
        <dbReference type="ARBA" id="ARBA00023268"/>
    </source>
</evidence>
<evidence type="ECO:0000256" key="15">
    <source>
        <dbReference type="ARBA" id="ARBA00067082"/>
    </source>
</evidence>
<keyword evidence="10 18" id="KW-0378">Hydrolase</keyword>
<feature type="transmembrane region" description="Helical" evidence="19">
    <location>
        <begin position="12"/>
        <end position="31"/>
    </location>
</feature>
<evidence type="ECO:0000256" key="4">
    <source>
        <dbReference type="ARBA" id="ARBA00022519"/>
    </source>
</evidence>
<evidence type="ECO:0000256" key="5">
    <source>
        <dbReference type="ARBA" id="ARBA00022603"/>
    </source>
</evidence>
<dbReference type="GO" id="GO:0006465">
    <property type="term" value="P:signal peptide processing"/>
    <property type="evidence" value="ECO:0007669"/>
    <property type="project" value="TreeGrafter"/>
</dbReference>
<evidence type="ECO:0000256" key="12">
    <source>
        <dbReference type="ARBA" id="ARBA00023136"/>
    </source>
</evidence>
<evidence type="ECO:0000313" key="22">
    <source>
        <dbReference type="EMBL" id="AVP96172.1"/>
    </source>
</evidence>
<keyword evidence="11 19" id="KW-1133">Transmembrane helix</keyword>
<dbReference type="EMBL" id="CP027860">
    <property type="protein sequence ID" value="AVP96172.1"/>
    <property type="molecule type" value="Genomic_DNA"/>
</dbReference>
<organism evidence="22 23">
    <name type="scientific">Ahniella affigens</name>
    <dbReference type="NCBI Taxonomy" id="2021234"/>
    <lineage>
        <taxon>Bacteria</taxon>
        <taxon>Pseudomonadati</taxon>
        <taxon>Pseudomonadota</taxon>
        <taxon>Gammaproteobacteria</taxon>
        <taxon>Lysobacterales</taxon>
        <taxon>Rhodanobacteraceae</taxon>
        <taxon>Ahniella</taxon>
    </lineage>
</organism>
<keyword evidence="9 18" id="KW-0812">Transmembrane</keyword>
<evidence type="ECO:0000256" key="7">
    <source>
        <dbReference type="ARBA" id="ARBA00022679"/>
    </source>
</evidence>
<reference evidence="22 23" key="2">
    <citation type="submission" date="2018-03" db="EMBL/GenBank/DDBJ databases">
        <authorList>
            <person name="Keele B.F."/>
        </authorList>
    </citation>
    <scope>NUCLEOTIDE SEQUENCE [LARGE SCALE GENOMIC DNA]</scope>
    <source>
        <strain evidence="22 23">D13</strain>
    </source>
</reference>
<proteinExistence type="inferred from homology"/>
<comment type="function">
    <text evidence="18">Plays an essential role in type IV pili and type II pseudopili formation by proteolytically removing the leader sequence from substrate proteins and subsequently monomethylating the alpha-amino group of the newly exposed N-terminal phenylalanine.</text>
</comment>
<feature type="domain" description="Prepilin peptidase A24 N-terminal" evidence="21">
    <location>
        <begin position="15"/>
        <end position="121"/>
    </location>
</feature>
<dbReference type="InterPro" id="IPR010627">
    <property type="entry name" value="Prepilin_pept_A24_N"/>
</dbReference>
<feature type="transmembrane region" description="Helical" evidence="19">
    <location>
        <begin position="211"/>
        <end position="244"/>
    </location>
</feature>
<evidence type="ECO:0000256" key="9">
    <source>
        <dbReference type="ARBA" id="ARBA00022692"/>
    </source>
</evidence>
<evidence type="ECO:0000259" key="21">
    <source>
        <dbReference type="Pfam" id="PF06750"/>
    </source>
</evidence>
<dbReference type="GO" id="GO:0032259">
    <property type="term" value="P:methylation"/>
    <property type="evidence" value="ECO:0007669"/>
    <property type="project" value="UniProtKB-KW"/>
</dbReference>
<sequence length="288" mass="31714">METLAYLANPWVAFVFGLLVGSFLNVVILRTPPILEWTWRRNAREILELPESDEKRPVGLVMDRSHCPKCGHNIRWYENIPLFSWLGLRGKCSSCKTPISKQYPIVELITGLATAYVAYRFGPTAAGAIVLVFTWVLIAASVIDFNTTLLPDEFTLPLMWLGLLASLGDVFVSPHQAIIGAAVGYLSLWSIFWSFKLLTGKEGMGYGDFKLLAALGAFCGVKGLLPIVLLSSLFGAVIGSLFLFLSKKGRNTQIPFGPYLAAAGWTQFMFGPELLVWASTHLGLKLLP</sequence>
<dbReference type="GO" id="GO:0008168">
    <property type="term" value="F:methyltransferase activity"/>
    <property type="evidence" value="ECO:0007669"/>
    <property type="project" value="UniProtKB-KW"/>
</dbReference>
<keyword evidence="5 18" id="KW-0489">Methyltransferase</keyword>
<evidence type="ECO:0000256" key="17">
    <source>
        <dbReference type="RuleBase" id="RU003793"/>
    </source>
</evidence>
<gene>
    <name evidence="22" type="ORF">C7S18_02715</name>
</gene>
<reference evidence="22 23" key="1">
    <citation type="submission" date="2018-03" db="EMBL/GenBank/DDBJ databases">
        <title>Ahniella affigens gen. nov., sp. nov., a gammaproteobacterium isolated from sandy soil near a stream.</title>
        <authorList>
            <person name="Ko Y."/>
            <person name="Kim J.-H."/>
        </authorList>
    </citation>
    <scope>NUCLEOTIDE SEQUENCE [LARGE SCALE GENOMIC DNA]</scope>
    <source>
        <strain evidence="22 23">D13</strain>
    </source>
</reference>